<gene>
    <name evidence="2" type="ORF">V6N12_070629</name>
</gene>
<organism evidence="2 3">
    <name type="scientific">Hibiscus sabdariffa</name>
    <name type="common">roselle</name>
    <dbReference type="NCBI Taxonomy" id="183260"/>
    <lineage>
        <taxon>Eukaryota</taxon>
        <taxon>Viridiplantae</taxon>
        <taxon>Streptophyta</taxon>
        <taxon>Embryophyta</taxon>
        <taxon>Tracheophyta</taxon>
        <taxon>Spermatophyta</taxon>
        <taxon>Magnoliopsida</taxon>
        <taxon>eudicotyledons</taxon>
        <taxon>Gunneridae</taxon>
        <taxon>Pentapetalae</taxon>
        <taxon>rosids</taxon>
        <taxon>malvids</taxon>
        <taxon>Malvales</taxon>
        <taxon>Malvaceae</taxon>
        <taxon>Malvoideae</taxon>
        <taxon>Hibiscus</taxon>
    </lineage>
</organism>
<feature type="region of interest" description="Disordered" evidence="1">
    <location>
        <begin position="78"/>
        <end position="99"/>
    </location>
</feature>
<comment type="caution">
    <text evidence="2">The sequence shown here is derived from an EMBL/GenBank/DDBJ whole genome shotgun (WGS) entry which is preliminary data.</text>
</comment>
<keyword evidence="3" id="KW-1185">Reference proteome</keyword>
<dbReference type="Proteomes" id="UP001472677">
    <property type="component" value="Unassembled WGS sequence"/>
</dbReference>
<feature type="compositionally biased region" description="Polar residues" evidence="1">
    <location>
        <begin position="79"/>
        <end position="98"/>
    </location>
</feature>
<proteinExistence type="predicted"/>
<protein>
    <submittedName>
        <fullName evidence="2">Uncharacterized protein</fullName>
    </submittedName>
</protein>
<dbReference type="EMBL" id="JBBPBM010000006">
    <property type="protein sequence ID" value="KAK8580351.1"/>
    <property type="molecule type" value="Genomic_DNA"/>
</dbReference>
<feature type="region of interest" description="Disordered" evidence="1">
    <location>
        <begin position="1"/>
        <end position="41"/>
    </location>
</feature>
<name>A0ABR2FHL6_9ROSI</name>
<evidence type="ECO:0000313" key="3">
    <source>
        <dbReference type="Proteomes" id="UP001472677"/>
    </source>
</evidence>
<evidence type="ECO:0000256" key="1">
    <source>
        <dbReference type="SAM" id="MobiDB-lite"/>
    </source>
</evidence>
<reference evidence="2 3" key="1">
    <citation type="journal article" date="2024" name="G3 (Bethesda)">
        <title>Genome assembly of Hibiscus sabdariffa L. provides insights into metabolisms of medicinal natural products.</title>
        <authorList>
            <person name="Kim T."/>
        </authorList>
    </citation>
    <scope>NUCLEOTIDE SEQUENCE [LARGE SCALE GENOMIC DNA]</scope>
    <source>
        <strain evidence="2">TK-2024</strain>
        <tissue evidence="2">Old leaves</tissue>
    </source>
</reference>
<sequence>MNDNEPHARLNWLGSSNSPRKTLRKRGHQSPTRSPYSESGLAHGCDCDNHLLGTREMESPPFLTSLLLPLLSAASFKPTRTSKQPNQPESSLETNSVVDASKSKEPILASSNMLFSGDALSVNGHIAQSVLPLENVAISGVHSGKLESDENGSDMPRSDIDMPLADLWTDSCIAFAIQTLTGIPCDTKKIFESNNGKAPVIQVTPETSKTAAL</sequence>
<evidence type="ECO:0000313" key="2">
    <source>
        <dbReference type="EMBL" id="KAK8580351.1"/>
    </source>
</evidence>
<accession>A0ABR2FHL6</accession>